<evidence type="ECO:0000313" key="2">
    <source>
        <dbReference type="Proteomes" id="UP000504638"/>
    </source>
</evidence>
<reference evidence="1 3" key="1">
    <citation type="submission" date="2020-01" db="EMBL/GenBank/DDBJ databases">
        <authorList>
            <consortium name="DOE Joint Genome Institute"/>
            <person name="Haridas S."/>
            <person name="Albert R."/>
            <person name="Binder M."/>
            <person name="Bloem J."/>
            <person name="Labutti K."/>
            <person name="Salamov A."/>
            <person name="Andreopoulos B."/>
            <person name="Baker S.E."/>
            <person name="Barry K."/>
            <person name="Bills G."/>
            <person name="Bluhm B.H."/>
            <person name="Cannon C."/>
            <person name="Castanera R."/>
            <person name="Culley D.E."/>
            <person name="Daum C."/>
            <person name="Ezra D."/>
            <person name="Gonzalez J.B."/>
            <person name="Henrissat B."/>
            <person name="Kuo A."/>
            <person name="Liang C."/>
            <person name="Lipzen A."/>
            <person name="Lutzoni F."/>
            <person name="Magnuson J."/>
            <person name="Mondo S."/>
            <person name="Nolan M."/>
            <person name="Ohm R."/>
            <person name="Pangilinan J."/>
            <person name="Park H.-J."/>
            <person name="Ramirez L."/>
            <person name="Alfaro M."/>
            <person name="Sun H."/>
            <person name="Tritt A."/>
            <person name="Yoshinaga Y."/>
            <person name="Zwiers L.-H."/>
            <person name="Turgeon B.G."/>
            <person name="Goodwin S.B."/>
            <person name="Spatafora J.W."/>
            <person name="Crous P.W."/>
            <person name="Grigoriev I.V."/>
        </authorList>
    </citation>
    <scope>NUCLEOTIDE SEQUENCE</scope>
    <source>
        <strain evidence="1 3">CBS 781.70</strain>
    </source>
</reference>
<protein>
    <submittedName>
        <fullName evidence="1 3">Uncharacterized protein</fullName>
    </submittedName>
</protein>
<evidence type="ECO:0000313" key="1">
    <source>
        <dbReference type="EMBL" id="KAF1814108.1"/>
    </source>
</evidence>
<keyword evidence="2" id="KW-1185">Reference proteome</keyword>
<dbReference type="Proteomes" id="UP000504638">
    <property type="component" value="Unplaced"/>
</dbReference>
<gene>
    <name evidence="1 3" type="ORF">P152DRAFT_456340</name>
</gene>
<sequence>MSRISTLTASEAGMPRQIDLSKCCVGVYSSAHSQMNFRMRIANPVINSYVLPKDTDHPHSDDNARSQMNFPSYTTLYQLFCALPSQPLDTEPWGQDVSSNGMHFKCILKAF</sequence>
<dbReference type="EMBL" id="ML975153">
    <property type="protein sequence ID" value="KAF1814108.1"/>
    <property type="molecule type" value="Genomic_DNA"/>
</dbReference>
<proteinExistence type="predicted"/>
<accession>A0A6G1G7R8</accession>
<reference evidence="3" key="3">
    <citation type="submission" date="2025-04" db="UniProtKB">
        <authorList>
            <consortium name="RefSeq"/>
        </authorList>
    </citation>
    <scope>IDENTIFICATION</scope>
    <source>
        <strain evidence="3">CBS 781.70</strain>
    </source>
</reference>
<reference evidence="3" key="2">
    <citation type="submission" date="2020-04" db="EMBL/GenBank/DDBJ databases">
        <authorList>
            <consortium name="NCBI Genome Project"/>
        </authorList>
    </citation>
    <scope>NUCLEOTIDE SEQUENCE</scope>
    <source>
        <strain evidence="3">CBS 781.70</strain>
    </source>
</reference>
<dbReference type="AlphaFoldDB" id="A0A6G1G7R8"/>
<dbReference type="RefSeq" id="XP_033535739.1">
    <property type="nucleotide sequence ID" value="XM_033678978.1"/>
</dbReference>
<evidence type="ECO:0000313" key="3">
    <source>
        <dbReference type="RefSeq" id="XP_033535739.1"/>
    </source>
</evidence>
<name>A0A6G1G7R8_9PEZI</name>
<organism evidence="1">
    <name type="scientific">Eremomyces bilateralis CBS 781.70</name>
    <dbReference type="NCBI Taxonomy" id="1392243"/>
    <lineage>
        <taxon>Eukaryota</taxon>
        <taxon>Fungi</taxon>
        <taxon>Dikarya</taxon>
        <taxon>Ascomycota</taxon>
        <taxon>Pezizomycotina</taxon>
        <taxon>Dothideomycetes</taxon>
        <taxon>Dothideomycetes incertae sedis</taxon>
        <taxon>Eremomycetales</taxon>
        <taxon>Eremomycetaceae</taxon>
        <taxon>Eremomyces</taxon>
    </lineage>
</organism>
<dbReference type="GeneID" id="54419548"/>